<dbReference type="InterPro" id="IPR011990">
    <property type="entry name" value="TPR-like_helical_dom_sf"/>
</dbReference>
<dbReference type="SMART" id="SM00028">
    <property type="entry name" value="TPR"/>
    <property type="match status" value="4"/>
</dbReference>
<dbReference type="EMBL" id="HBNS01022912">
    <property type="protein sequence ID" value="CAE4613346.1"/>
    <property type="molecule type" value="Transcribed_RNA"/>
</dbReference>
<dbReference type="PROSITE" id="PS50005">
    <property type="entry name" value="TPR"/>
    <property type="match status" value="2"/>
</dbReference>
<evidence type="ECO:0000256" key="4">
    <source>
        <dbReference type="SAM" id="MobiDB-lite"/>
    </source>
</evidence>
<dbReference type="PANTHER" id="PTHR16193:SF0">
    <property type="entry name" value="TETRATRICOPEPTIDE REPEAT PROTEIN 27"/>
    <property type="match status" value="1"/>
</dbReference>
<proteinExistence type="predicted"/>
<accession>A0A7S4RHV4</accession>
<dbReference type="Gene3D" id="1.25.40.10">
    <property type="entry name" value="Tetratricopeptide repeat domain"/>
    <property type="match status" value="1"/>
</dbReference>
<dbReference type="SUPFAM" id="SSF48452">
    <property type="entry name" value="TPR-like"/>
    <property type="match status" value="1"/>
</dbReference>
<feature type="compositionally biased region" description="Polar residues" evidence="4">
    <location>
        <begin position="190"/>
        <end position="203"/>
    </location>
</feature>
<dbReference type="PANTHER" id="PTHR16193">
    <property type="entry name" value="TETRATRICOPEPTIDE REPEAT PROTEIN 27"/>
    <property type="match status" value="1"/>
</dbReference>
<keyword evidence="1" id="KW-0677">Repeat</keyword>
<dbReference type="Pfam" id="PF12895">
    <property type="entry name" value="ANAPC3"/>
    <property type="match status" value="1"/>
</dbReference>
<feature type="repeat" description="TPR" evidence="3">
    <location>
        <begin position="490"/>
        <end position="523"/>
    </location>
</feature>
<organism evidence="5">
    <name type="scientific">Ditylum brightwellii</name>
    <dbReference type="NCBI Taxonomy" id="49249"/>
    <lineage>
        <taxon>Eukaryota</taxon>
        <taxon>Sar</taxon>
        <taxon>Stramenopiles</taxon>
        <taxon>Ochrophyta</taxon>
        <taxon>Bacillariophyta</taxon>
        <taxon>Mediophyceae</taxon>
        <taxon>Lithodesmiophycidae</taxon>
        <taxon>Lithodesmiales</taxon>
        <taxon>Lithodesmiaceae</taxon>
        <taxon>Ditylum</taxon>
    </lineage>
</organism>
<evidence type="ECO:0000256" key="1">
    <source>
        <dbReference type="ARBA" id="ARBA00022737"/>
    </source>
</evidence>
<name>A0A7S4RHV4_9STRA</name>
<reference evidence="5" key="1">
    <citation type="submission" date="2021-01" db="EMBL/GenBank/DDBJ databases">
        <authorList>
            <person name="Corre E."/>
            <person name="Pelletier E."/>
            <person name="Niang G."/>
            <person name="Scheremetjew M."/>
            <person name="Finn R."/>
            <person name="Kale V."/>
            <person name="Holt S."/>
            <person name="Cochrane G."/>
            <person name="Meng A."/>
            <person name="Brown T."/>
            <person name="Cohen L."/>
        </authorList>
    </citation>
    <scope>NUCLEOTIDE SEQUENCE</scope>
    <source>
        <strain evidence="5">GSO104</strain>
    </source>
</reference>
<evidence type="ECO:0000256" key="2">
    <source>
        <dbReference type="ARBA" id="ARBA00022803"/>
    </source>
</evidence>
<keyword evidence="2 3" id="KW-0802">TPR repeat</keyword>
<evidence type="ECO:0000313" key="5">
    <source>
        <dbReference type="EMBL" id="CAE4613346.1"/>
    </source>
</evidence>
<sequence>MLLLSRSIFISLSDPERPDWTTHSALIPHSSNKDSKYGAKALMQKNEPTSIPQYSASFIAATKQLTAADIWSARAVVAHQRLLQGDEPSLTLWNEAQSVFARCIETFCTNVEAIDSDDDSTAITKMTKYKKQAMASRVMLEWGLAQTHFNQEGKGKTSFNQAVKFAGLKIQVTGAEGKRTKFQRNATAQMTVKATSASPNMQIKQEEKKKEAEEEDAHDNTASKNVPEMIEHSEDEILLERIKFTNAKDNEHKTLTDLDQAILLSLCLDVKNTNPMDGLTGEQMGAYLERVLHQHDDWMIYATALLERAWLESERVHGRERAILQIQALADQHTNRLTLTQSTFESVENSAPPQERLKNLHTIVYPPRWGALQDLAERYAKIGIMTSAAELFEEIELWDEVVECYRGAGKVNKAEEIVRKRLSENETPRMWAALGELTKDPAHYERALELSNGRFSAAYCCLGQHYFDKGDLRKASENYMKAVKVKPLDPFVWFRLGAISMRLGEWETALHAFSEVVQQEPEEGDAWANVAAVHMHNKNPSEAYPALLEALKQNRNNWRVWVSKLYTCIDLKKYDEAIQACHQLMDFKAKKNESEAVTGIEEKCIRAIVGGALAAYDNAIANDETAAIDSSRRTLARVRELLVRISSTLKSEAWIWECNAYFNERIGRSDQVMEDLMKEHRALQSVSGWETDKVQLSKVCRVVTQISELHREEGSRESLVKCKFLIKAVVKKIEAAYFNRQIPEETAQLENILSEVEKLIMEIQNN</sequence>
<evidence type="ECO:0000256" key="3">
    <source>
        <dbReference type="PROSITE-ProRule" id="PRU00339"/>
    </source>
</evidence>
<protein>
    <recommendedName>
        <fullName evidence="6">TPR-like protein</fullName>
    </recommendedName>
</protein>
<gene>
    <name evidence="5" type="ORF">DBRI00130_LOCUS18098</name>
</gene>
<feature type="repeat" description="TPR" evidence="3">
    <location>
        <begin position="456"/>
        <end position="489"/>
    </location>
</feature>
<dbReference type="Pfam" id="PF13181">
    <property type="entry name" value="TPR_8"/>
    <property type="match status" value="1"/>
</dbReference>
<feature type="region of interest" description="Disordered" evidence="4">
    <location>
        <begin position="190"/>
        <end position="225"/>
    </location>
</feature>
<dbReference type="InterPro" id="IPR019734">
    <property type="entry name" value="TPR_rpt"/>
</dbReference>
<dbReference type="InterPro" id="IPR044244">
    <property type="entry name" value="TTC27/Emw1"/>
</dbReference>
<dbReference type="AlphaFoldDB" id="A0A7S4RHV4"/>
<evidence type="ECO:0008006" key="6">
    <source>
        <dbReference type="Google" id="ProtNLM"/>
    </source>
</evidence>